<protein>
    <submittedName>
        <fullName evidence="1">Uncharacterized protein</fullName>
    </submittedName>
</protein>
<evidence type="ECO:0000313" key="1">
    <source>
        <dbReference type="EMBL" id="QWS33033.1"/>
    </source>
</evidence>
<accession>A0ACD1E269</accession>
<organism evidence="1 2">
    <name type="scientific">Curtobacterium aetherium</name>
    <dbReference type="NCBI Taxonomy" id="2841594"/>
    <lineage>
        <taxon>Bacteria</taxon>
        <taxon>Bacillati</taxon>
        <taxon>Actinomycetota</taxon>
        <taxon>Actinomycetes</taxon>
        <taxon>Micrococcales</taxon>
        <taxon>Microbacteriaceae</taxon>
        <taxon>Curtobacterium</taxon>
    </lineage>
</organism>
<proteinExistence type="predicted"/>
<sequence>MSSMRIVSIGYLVAQTLNIAINPNFPRPLLYTLINAPYFIVCAVVATIILTLWQ</sequence>
<keyword evidence="2" id="KW-1185">Reference proteome</keyword>
<dbReference type="EMBL" id="CP076544">
    <property type="protein sequence ID" value="QWS33033.1"/>
    <property type="molecule type" value="Genomic_DNA"/>
</dbReference>
<reference evidence="1" key="1">
    <citation type="submission" date="2021-06" db="EMBL/GenBank/DDBJ databases">
        <authorList>
            <person name="Ellington A.J."/>
            <person name="Bryan N.C."/>
            <person name="Christner B.C."/>
            <person name="Reisch C.R."/>
        </authorList>
    </citation>
    <scope>NUCLEOTIDE SEQUENCE</scope>
    <source>
        <strain evidence="1">L6-1</strain>
    </source>
</reference>
<dbReference type="Proteomes" id="UP000681794">
    <property type="component" value="Chromosome"/>
</dbReference>
<name>A0ACD1E269_9MICO</name>
<evidence type="ECO:0000313" key="2">
    <source>
        <dbReference type="Proteomes" id="UP000681794"/>
    </source>
</evidence>
<gene>
    <name evidence="1" type="ORF">KM842_12330</name>
</gene>